<dbReference type="Pfam" id="PF00196">
    <property type="entry name" value="GerE"/>
    <property type="match status" value="1"/>
</dbReference>
<dbReference type="Gene3D" id="3.40.50.2300">
    <property type="match status" value="1"/>
</dbReference>
<comment type="caution">
    <text evidence="8">The sequence shown here is derived from an EMBL/GenBank/DDBJ whole genome shotgun (WGS) entry which is preliminary data.</text>
</comment>
<evidence type="ECO:0000256" key="4">
    <source>
        <dbReference type="ARBA" id="ARBA00023163"/>
    </source>
</evidence>
<dbReference type="CDD" id="cd06170">
    <property type="entry name" value="LuxR_C_like"/>
    <property type="match status" value="1"/>
</dbReference>
<proteinExistence type="predicted"/>
<dbReference type="OrthoDB" id="9796655at2"/>
<evidence type="ECO:0000256" key="3">
    <source>
        <dbReference type="ARBA" id="ARBA00023125"/>
    </source>
</evidence>
<keyword evidence="4" id="KW-0804">Transcription</keyword>
<evidence type="ECO:0000313" key="9">
    <source>
        <dbReference type="Proteomes" id="UP000033400"/>
    </source>
</evidence>
<evidence type="ECO:0000256" key="2">
    <source>
        <dbReference type="ARBA" id="ARBA00023015"/>
    </source>
</evidence>
<reference evidence="8 9" key="1">
    <citation type="submission" date="2015-03" db="EMBL/GenBank/DDBJ databases">
        <title>Comparative genomics of Pseudomonas insights into diversity of traits involved in vanlence and defense.</title>
        <authorList>
            <person name="Qin Y."/>
        </authorList>
    </citation>
    <scope>NUCLEOTIDE SEQUENCE [LARGE SCALE GENOMIC DNA]</scope>
    <source>
        <strain evidence="8 9">H24</strain>
    </source>
</reference>
<accession>A0A0F4V9E6</accession>
<gene>
    <name evidence="8" type="ORF">VD17_13130</name>
</gene>
<name>A0A0F4V9E6_PSEFL</name>
<keyword evidence="3" id="KW-0238">DNA-binding</keyword>
<keyword evidence="2" id="KW-0805">Transcription regulation</keyword>
<dbReference type="Proteomes" id="UP000033400">
    <property type="component" value="Unassembled WGS sequence"/>
</dbReference>
<dbReference type="InterPro" id="IPR058245">
    <property type="entry name" value="NreC/VraR/RcsB-like_REC"/>
</dbReference>
<organism evidence="8 9">
    <name type="scientific">Pseudomonas fluorescens</name>
    <dbReference type="NCBI Taxonomy" id="294"/>
    <lineage>
        <taxon>Bacteria</taxon>
        <taxon>Pseudomonadati</taxon>
        <taxon>Pseudomonadota</taxon>
        <taxon>Gammaproteobacteria</taxon>
        <taxon>Pseudomonadales</taxon>
        <taxon>Pseudomonadaceae</taxon>
        <taxon>Pseudomonas</taxon>
    </lineage>
</organism>
<dbReference type="GO" id="GO:0006355">
    <property type="term" value="P:regulation of DNA-templated transcription"/>
    <property type="evidence" value="ECO:0007669"/>
    <property type="project" value="InterPro"/>
</dbReference>
<dbReference type="PANTHER" id="PTHR43214">
    <property type="entry name" value="TWO-COMPONENT RESPONSE REGULATOR"/>
    <property type="match status" value="1"/>
</dbReference>
<dbReference type="InterPro" id="IPR011006">
    <property type="entry name" value="CheY-like_superfamily"/>
</dbReference>
<dbReference type="PANTHER" id="PTHR43214:SF41">
    <property type="entry name" value="NITRATE_NITRITE RESPONSE REGULATOR PROTEIN NARP"/>
    <property type="match status" value="1"/>
</dbReference>
<evidence type="ECO:0000256" key="5">
    <source>
        <dbReference type="PROSITE-ProRule" id="PRU00169"/>
    </source>
</evidence>
<dbReference type="SUPFAM" id="SSF52172">
    <property type="entry name" value="CheY-like"/>
    <property type="match status" value="1"/>
</dbReference>
<feature type="modified residue" description="4-aspartylphosphate" evidence="5">
    <location>
        <position position="52"/>
    </location>
</feature>
<dbReference type="PROSITE" id="PS50110">
    <property type="entry name" value="RESPONSE_REGULATORY"/>
    <property type="match status" value="1"/>
</dbReference>
<dbReference type="SUPFAM" id="SSF46894">
    <property type="entry name" value="C-terminal effector domain of the bipartite response regulators"/>
    <property type="match status" value="1"/>
</dbReference>
<dbReference type="InterPro" id="IPR001789">
    <property type="entry name" value="Sig_transdc_resp-reg_receiver"/>
</dbReference>
<dbReference type="PROSITE" id="PS00622">
    <property type="entry name" value="HTH_LUXR_1"/>
    <property type="match status" value="1"/>
</dbReference>
<dbReference type="GO" id="GO:0003677">
    <property type="term" value="F:DNA binding"/>
    <property type="evidence" value="ECO:0007669"/>
    <property type="project" value="UniProtKB-KW"/>
</dbReference>
<dbReference type="EMBL" id="LACH01000023">
    <property type="protein sequence ID" value="KJZ65379.1"/>
    <property type="molecule type" value="Genomic_DNA"/>
</dbReference>
<dbReference type="GO" id="GO:0000160">
    <property type="term" value="P:phosphorelay signal transduction system"/>
    <property type="evidence" value="ECO:0007669"/>
    <property type="project" value="InterPro"/>
</dbReference>
<protein>
    <submittedName>
        <fullName evidence="8">LuxR family transcriptional regulator</fullName>
    </submittedName>
</protein>
<evidence type="ECO:0000256" key="1">
    <source>
        <dbReference type="ARBA" id="ARBA00022553"/>
    </source>
</evidence>
<dbReference type="SMART" id="SM00421">
    <property type="entry name" value="HTH_LUXR"/>
    <property type="match status" value="1"/>
</dbReference>
<feature type="domain" description="HTH luxR-type" evidence="6">
    <location>
        <begin position="140"/>
        <end position="205"/>
    </location>
</feature>
<feature type="domain" description="Response regulatory" evidence="7">
    <location>
        <begin position="2"/>
        <end position="117"/>
    </location>
</feature>
<evidence type="ECO:0000259" key="6">
    <source>
        <dbReference type="PROSITE" id="PS50043"/>
    </source>
</evidence>
<dbReference type="Pfam" id="PF00072">
    <property type="entry name" value="Response_reg"/>
    <property type="match status" value="1"/>
</dbReference>
<evidence type="ECO:0000259" key="7">
    <source>
        <dbReference type="PROSITE" id="PS50110"/>
    </source>
</evidence>
<sequence length="207" mass="22511">MRVLLVDDHAVVRMAIGMILAREGHEIVGECDNGVDALSQAFELKPDAIVLDLDIPQLDGMAVIDRLRIGGSPARVLVHTGLKSQAYAAQCLRAGASAFLSKIDDPVEIVTALKAVASGKTWFPVSTFDSVRKSDFAQNDAQLLSAITRRELKVLHGLALGKSNKQIADDMLLSNKTVSTYKTRLMQKLNASTLLELIEFAKRNDLV</sequence>
<dbReference type="PATRIC" id="fig|294.133.peg.2094"/>
<keyword evidence="1 5" id="KW-0597">Phosphoprotein</keyword>
<evidence type="ECO:0000313" key="8">
    <source>
        <dbReference type="EMBL" id="KJZ65379.1"/>
    </source>
</evidence>
<dbReference type="PROSITE" id="PS50043">
    <property type="entry name" value="HTH_LUXR_2"/>
    <property type="match status" value="1"/>
</dbReference>
<dbReference type="InterPro" id="IPR039420">
    <property type="entry name" value="WalR-like"/>
</dbReference>
<dbReference type="InterPro" id="IPR000792">
    <property type="entry name" value="Tscrpt_reg_LuxR_C"/>
</dbReference>
<dbReference type="InterPro" id="IPR016032">
    <property type="entry name" value="Sig_transdc_resp-reg_C-effctor"/>
</dbReference>
<dbReference type="RefSeq" id="WP_046054178.1">
    <property type="nucleotide sequence ID" value="NZ_LACH01000023.1"/>
</dbReference>
<dbReference type="AlphaFoldDB" id="A0A0F4V9E6"/>
<dbReference type="PRINTS" id="PR00038">
    <property type="entry name" value="HTHLUXR"/>
</dbReference>
<dbReference type="CDD" id="cd17535">
    <property type="entry name" value="REC_NarL-like"/>
    <property type="match status" value="1"/>
</dbReference>
<dbReference type="SMART" id="SM00448">
    <property type="entry name" value="REC"/>
    <property type="match status" value="1"/>
</dbReference>